<sequence length="210" mass="23975">MKPIRRVLILAPHTDDGELGCGGTIARLCAEGREVYYVAFSAAEESVPREFSRDALRKEVLLATGTLGILQNRVKVLKYPVRQFGKYRQEILEDMVRLRNFLQPDLVFLPASGDTHQDHAVVNAEGRRAFRHISLLGYEAPWNQAGFHPGCFVSLKKSHLERKIAALRRYKTQQHRPYFAEDFVRSLARMRGVQAGVELAEAFEVLRWVL</sequence>
<dbReference type="Proteomes" id="UP000197032">
    <property type="component" value="Unassembled WGS sequence"/>
</dbReference>
<gene>
    <name evidence="1" type="ORF">KKC1_31980</name>
</gene>
<dbReference type="Pfam" id="PF02585">
    <property type="entry name" value="PIG-L"/>
    <property type="match status" value="1"/>
</dbReference>
<keyword evidence="2" id="KW-1185">Reference proteome</keyword>
<dbReference type="PANTHER" id="PTHR12993">
    <property type="entry name" value="N-ACETYLGLUCOSAMINYL-PHOSPHATIDYLINOSITOL DE-N-ACETYLASE-RELATED"/>
    <property type="match status" value="1"/>
</dbReference>
<dbReference type="SUPFAM" id="SSF102588">
    <property type="entry name" value="LmbE-like"/>
    <property type="match status" value="1"/>
</dbReference>
<dbReference type="PANTHER" id="PTHR12993:SF11">
    <property type="entry name" value="N-ACETYLGLUCOSAMINYL-PHOSPHATIDYLINOSITOL DE-N-ACETYLASE"/>
    <property type="match status" value="1"/>
</dbReference>
<organism evidence="1 2">
    <name type="scientific">Calderihabitans maritimus</name>
    <dbReference type="NCBI Taxonomy" id="1246530"/>
    <lineage>
        <taxon>Bacteria</taxon>
        <taxon>Bacillati</taxon>
        <taxon>Bacillota</taxon>
        <taxon>Clostridia</taxon>
        <taxon>Neomoorellales</taxon>
        <taxon>Calderihabitantaceae</taxon>
        <taxon>Calderihabitans</taxon>
    </lineage>
</organism>
<evidence type="ECO:0008006" key="3">
    <source>
        <dbReference type="Google" id="ProtNLM"/>
    </source>
</evidence>
<name>A0A1Z5HXS4_9FIRM</name>
<dbReference type="GO" id="GO:0016811">
    <property type="term" value="F:hydrolase activity, acting on carbon-nitrogen (but not peptide) bonds, in linear amides"/>
    <property type="evidence" value="ECO:0007669"/>
    <property type="project" value="TreeGrafter"/>
</dbReference>
<evidence type="ECO:0000313" key="1">
    <source>
        <dbReference type="EMBL" id="GAW94080.1"/>
    </source>
</evidence>
<dbReference type="Gene3D" id="3.40.50.10320">
    <property type="entry name" value="LmbE-like"/>
    <property type="match status" value="1"/>
</dbReference>
<dbReference type="AlphaFoldDB" id="A0A1Z5HXS4"/>
<accession>A0A1Z5HXS4</accession>
<dbReference type="InterPro" id="IPR003737">
    <property type="entry name" value="GlcNAc_PI_deacetylase-related"/>
</dbReference>
<evidence type="ECO:0000313" key="2">
    <source>
        <dbReference type="Proteomes" id="UP000197032"/>
    </source>
</evidence>
<protein>
    <recommendedName>
        <fullName evidence="3">LmbE family protein</fullName>
    </recommendedName>
</protein>
<dbReference type="EMBL" id="BDGJ01000197">
    <property type="protein sequence ID" value="GAW94080.1"/>
    <property type="molecule type" value="Genomic_DNA"/>
</dbReference>
<reference evidence="2" key="1">
    <citation type="journal article" date="2017" name="Appl. Environ. Microbiol.">
        <title>Genomic Analysis of Calderihabitans maritimus KKC1, a Thermophilic, Hydrogenogenic, Carboxydotrophic Bacterium Isolated from Marine Sediment.</title>
        <authorList>
            <person name="Omae K."/>
            <person name="Yoneda Y."/>
            <person name="Fukuyama Y."/>
            <person name="Yoshida T."/>
            <person name="Sako Y."/>
        </authorList>
    </citation>
    <scope>NUCLEOTIDE SEQUENCE [LARGE SCALE GENOMIC DNA]</scope>
    <source>
        <strain evidence="2">KKC1</strain>
    </source>
</reference>
<comment type="caution">
    <text evidence="1">The sequence shown here is derived from an EMBL/GenBank/DDBJ whole genome shotgun (WGS) entry which is preliminary data.</text>
</comment>
<dbReference type="InterPro" id="IPR024078">
    <property type="entry name" value="LmbE-like_dom_sf"/>
</dbReference>
<dbReference type="RefSeq" id="WP_088555094.1">
    <property type="nucleotide sequence ID" value="NZ_BDGJ01000197.1"/>
</dbReference>
<dbReference type="OrthoDB" id="9815144at2"/>
<proteinExistence type="predicted"/>